<dbReference type="InterPro" id="IPR029041">
    <property type="entry name" value="FAD-linked_oxidoreductase-like"/>
</dbReference>
<dbReference type="Gene3D" id="3.40.309.10">
    <property type="entry name" value="Aldehyde Dehydrogenase, Chain A, domain 2"/>
    <property type="match status" value="1"/>
</dbReference>
<dbReference type="GO" id="GO:0010133">
    <property type="term" value="P:L-proline catabolic process to L-glutamate"/>
    <property type="evidence" value="ECO:0007669"/>
    <property type="project" value="InterPro"/>
</dbReference>
<dbReference type="AlphaFoldDB" id="A0AAU7V6C8"/>
<evidence type="ECO:0000313" key="9">
    <source>
        <dbReference type="EMBL" id="XBW07844.1"/>
    </source>
</evidence>
<evidence type="ECO:0000256" key="2">
    <source>
        <dbReference type="ARBA" id="ARBA00012884"/>
    </source>
</evidence>
<dbReference type="PANTHER" id="PTHR42862">
    <property type="entry name" value="DELTA-1-PYRROLINE-5-CARBOXYLATE DEHYDROGENASE 1, ISOFORM A-RELATED"/>
    <property type="match status" value="1"/>
</dbReference>
<dbReference type="PANTHER" id="PTHR42862:SF1">
    <property type="entry name" value="DELTA-1-PYRROLINE-5-CARBOXYLATE DEHYDROGENASE 2, ISOFORM A-RELATED"/>
    <property type="match status" value="1"/>
</dbReference>
<dbReference type="PROSITE" id="PS00070">
    <property type="entry name" value="ALDEHYDE_DEHYDR_CYS"/>
    <property type="match status" value="1"/>
</dbReference>
<dbReference type="SUPFAM" id="SSF53720">
    <property type="entry name" value="ALDH-like"/>
    <property type="match status" value="1"/>
</dbReference>
<organism evidence="9">
    <name type="scientific">Scrofimicrobium appendicitidis</name>
    <dbReference type="NCBI Taxonomy" id="3079930"/>
    <lineage>
        <taxon>Bacteria</taxon>
        <taxon>Bacillati</taxon>
        <taxon>Actinomycetota</taxon>
        <taxon>Actinomycetes</taxon>
        <taxon>Actinomycetales</taxon>
        <taxon>Actinomycetaceae</taxon>
        <taxon>Scrofimicrobium</taxon>
    </lineage>
</organism>
<protein>
    <recommendedName>
        <fullName evidence="2">L-glutamate gamma-semialdehyde dehydrogenase</fullName>
        <ecNumber evidence="2">1.2.1.88</ecNumber>
    </recommendedName>
</protein>
<dbReference type="InterPro" id="IPR016163">
    <property type="entry name" value="Ald_DH_C"/>
</dbReference>
<feature type="domain" description="Proline dehydrogenase" evidence="8">
    <location>
        <begin position="136"/>
        <end position="427"/>
    </location>
</feature>
<evidence type="ECO:0000256" key="1">
    <source>
        <dbReference type="ARBA" id="ARBA00004786"/>
    </source>
</evidence>
<dbReference type="InterPro" id="IPR016160">
    <property type="entry name" value="Ald_DH_CS_CYS"/>
</dbReference>
<proteinExistence type="predicted"/>
<feature type="domain" description="Aldehyde dehydrogenase" evidence="7">
    <location>
        <begin position="520"/>
        <end position="942"/>
    </location>
</feature>
<dbReference type="InterPro" id="IPR002872">
    <property type="entry name" value="Proline_DH_dom"/>
</dbReference>
<gene>
    <name evidence="9" type="ORF">SAC06_09390</name>
</gene>
<evidence type="ECO:0000256" key="3">
    <source>
        <dbReference type="ARBA" id="ARBA00023002"/>
    </source>
</evidence>
<dbReference type="InterPro" id="IPR025703">
    <property type="entry name" value="Bifunct_PutA"/>
</dbReference>
<dbReference type="PIRSF" id="PIRSF000197">
    <property type="entry name" value="Bifunct_PutA"/>
    <property type="match status" value="1"/>
</dbReference>
<dbReference type="GO" id="GO:0009898">
    <property type="term" value="C:cytoplasmic side of plasma membrane"/>
    <property type="evidence" value="ECO:0007669"/>
    <property type="project" value="TreeGrafter"/>
</dbReference>
<dbReference type="Gene3D" id="3.20.20.220">
    <property type="match status" value="1"/>
</dbReference>
<accession>A0AAU7V6C8</accession>
<dbReference type="KEGG" id="sapp:SAC06_09390"/>
<dbReference type="InterPro" id="IPR016161">
    <property type="entry name" value="Ald_DH/histidinol_DH"/>
</dbReference>
<comment type="pathway">
    <text evidence="1">Amino-acid degradation; L-proline degradation into L-glutamate; L-glutamate from L-proline: step 2/2.</text>
</comment>
<dbReference type="Pfam" id="PF00171">
    <property type="entry name" value="Aldedh"/>
    <property type="match status" value="1"/>
</dbReference>
<evidence type="ECO:0000259" key="7">
    <source>
        <dbReference type="Pfam" id="PF00171"/>
    </source>
</evidence>
<evidence type="ECO:0000256" key="4">
    <source>
        <dbReference type="ARBA" id="ARBA00023027"/>
    </source>
</evidence>
<dbReference type="GO" id="GO:0003842">
    <property type="term" value="F:L-glutamate gamma-semialdehyde dehydrogenase activity"/>
    <property type="evidence" value="ECO:0007669"/>
    <property type="project" value="UniProtKB-EC"/>
</dbReference>
<dbReference type="InterPro" id="IPR050485">
    <property type="entry name" value="Proline_metab_enzyme"/>
</dbReference>
<evidence type="ECO:0000259" key="8">
    <source>
        <dbReference type="Pfam" id="PF01619"/>
    </source>
</evidence>
<dbReference type="GO" id="GO:0003700">
    <property type="term" value="F:DNA-binding transcription factor activity"/>
    <property type="evidence" value="ECO:0007669"/>
    <property type="project" value="InterPro"/>
</dbReference>
<evidence type="ECO:0000256" key="5">
    <source>
        <dbReference type="ARBA" id="ARBA00048142"/>
    </source>
</evidence>
<dbReference type="EC" id="1.2.1.88" evidence="2"/>
<reference evidence="9" key="1">
    <citation type="submission" date="2023-11" db="EMBL/GenBank/DDBJ databases">
        <title>Scrofimicrobium hongkongense sp. nov., isolated from a patient with peritonitis.</title>
        <authorList>
            <person name="Lao H.Y."/>
            <person name="Wong A.Y.P."/>
            <person name="Ng T.L."/>
            <person name="Wong R.Y.L."/>
            <person name="Yau M.C.Y."/>
            <person name="Lam J.Y.W."/>
            <person name="Siu G.K.H."/>
        </authorList>
    </citation>
    <scope>NUCLEOTIDE SEQUENCE</scope>
    <source>
        <strain evidence="9">R131</strain>
    </source>
</reference>
<dbReference type="Pfam" id="PF01619">
    <property type="entry name" value="Pro_dh"/>
    <property type="match status" value="1"/>
</dbReference>
<dbReference type="GO" id="GO:0004657">
    <property type="term" value="F:proline dehydrogenase activity"/>
    <property type="evidence" value="ECO:0007669"/>
    <property type="project" value="InterPro"/>
</dbReference>
<dbReference type="Gene3D" id="3.40.605.10">
    <property type="entry name" value="Aldehyde Dehydrogenase, Chain A, domain 1"/>
    <property type="match status" value="1"/>
</dbReference>
<dbReference type="EMBL" id="CP138335">
    <property type="protein sequence ID" value="XBW07844.1"/>
    <property type="molecule type" value="Genomic_DNA"/>
</dbReference>
<feature type="active site" evidence="6">
    <location>
        <position position="727"/>
    </location>
</feature>
<dbReference type="SUPFAM" id="SSF51730">
    <property type="entry name" value="FAD-linked oxidoreductase"/>
    <property type="match status" value="1"/>
</dbReference>
<comment type="catalytic activity">
    <reaction evidence="5">
        <text>L-glutamate 5-semialdehyde + NAD(+) + H2O = L-glutamate + NADH + 2 H(+)</text>
        <dbReference type="Rhea" id="RHEA:30235"/>
        <dbReference type="ChEBI" id="CHEBI:15377"/>
        <dbReference type="ChEBI" id="CHEBI:15378"/>
        <dbReference type="ChEBI" id="CHEBI:29985"/>
        <dbReference type="ChEBI" id="CHEBI:57540"/>
        <dbReference type="ChEBI" id="CHEBI:57945"/>
        <dbReference type="ChEBI" id="CHEBI:58066"/>
        <dbReference type="EC" id="1.2.1.88"/>
    </reaction>
</comment>
<dbReference type="InterPro" id="IPR015590">
    <property type="entry name" value="Aldehyde_DH_dom"/>
</dbReference>
<sequence>MSKKTPTDSYTDLHLAADRAEQTANRWTQLSSHYPSGKAAELLASVLEDPNGLNFTVEFVDGVIRPEDMRVAAHNLRQLTRTSPKFLPPWLRIPAQVGGVAGFLAPSVVVPAARRVFSELVGDLVVDVTDSKLGPAIEKLRADGSRLNINLLGEAVLGDAEADRRLAANKALLARDDIDYVSMKVSAVTGPRSHWDVESIVDQAVERLLPLYQLAASSPTPKFINLDMEEYKDLDLTIQVFERILEREELAHLEAGIVIQAYLPDALPAYQGLVAWAQRRIEAGGAPIKVRLVKGANLAMERVEAEVHGWPLALWESKQATDANYLRILNWALTPERMRAVRLGVAGHNLFTLALAWELADLRGVRDRIDVEMLAGMAEAQAQAVRDEVGSLLLYVPVVDPREFDVAIAYLVRRLEENSASDNFMSHVFEMGEDQKVFDLERDRFRRAVTQLVAEGEKRCQANRTQNRQTETVRQLEAEMRGPGGQWKFENVPDTDPALAANREWARQIVGRVPESTLGEDTVASHTVANRTELNQRMKKALTAQRKWAKKSAAERSDLLHRVGIELSRRRADLLEVAAAELGKGIDQTDPEISEAIDFAHYYAQQLLELDRLPGAKFVPAALTVVTPPWNFPLSIPLGGTIAALAAGGAVMLKPASAAKRCGALLAECLWAAGLDRNLAQLVVPGNREVGRQLVTDERVERVILTGSSETAEMFLSWRRDLTLLAETSGKNSIIVTPSADLDLAAKDVVASAFGHAGQKCSAASLVILVGSAGRSKRFHDQLLDAARSLHVAWPTDLAEEMGPLSELPGEKLTRGLTKLEPGQSWALKPEPLDDSGRLWSPGIRGGVQPGSEFQQVEYFGPVLGVIRVATLAEAIEVQNSTAFGLTAGIQSLSADEVNYWLDRVQAGNVYINRGITGAIVQRQPFGGWKLSSVGPGAKAGGPNYLFGLGRFEPVDEPKGTVGGEGYPAVPERELAVEKRQLLEAVEVADRLLTPDQAERVQRAAYNLERACTTHFDRLNDPTGLKYERNVLRYLPARAVLRAESAASDADILLAAMAAVAVGEFRPSPEDPDFLVRHCAGQTEAEPLGYQGAQLVLSTTRALPDPIQDWAHRYGFACLVESPEEFAQRLDGAEVHHDGRVRLLGSERATLMGQLSAPIDYAIWDGPVTTAGRVEILPFVHEQAVSLTTHRYGTRSSLADQVLNS</sequence>
<name>A0AAU7V6C8_9ACTO</name>
<evidence type="ECO:0000256" key="6">
    <source>
        <dbReference type="PIRSR" id="PIRSR000197-1"/>
    </source>
</evidence>
<dbReference type="RefSeq" id="WP_350258045.1">
    <property type="nucleotide sequence ID" value="NZ_CP138335.1"/>
</dbReference>
<keyword evidence="4" id="KW-0520">NAD</keyword>
<dbReference type="InterPro" id="IPR016162">
    <property type="entry name" value="Ald_DH_N"/>
</dbReference>
<feature type="active site" evidence="6">
    <location>
        <position position="761"/>
    </location>
</feature>
<keyword evidence="3" id="KW-0560">Oxidoreductase</keyword>